<dbReference type="EMBL" id="GL883006">
    <property type="protein sequence ID" value="EGG25262.1"/>
    <property type="molecule type" value="Genomic_DNA"/>
</dbReference>
<sequence>MDTFSQNNNNNIPNNNNNNNNIVVFEQASKVLTEFDKQNEIKQSKIILECPQDLKDDQPFKTFINFVNNSCRFASDSSNADNLKQVPIIYNDIKKLIIELNNEVKHVDKLSNQVNQIARQLVSTVKNFQIFIRPILPRVEKMKTDILVHQDCIKTDDDLSEVDQQDIGIALSNLTTGSDEISKHILISQNFCGLLIGGIVWMVVKLFKTSNQSSLEKLTRILAGIERLKNINDYFIRSFSQCNVDDSRVRTNLKEISDSMKSLRYRKLNRAVFQQLEKNTNSLIHNLTIISEMKVMDNLLGSSSTPKTNHIKRLKAPSNLTNSIKH</sequence>
<reference evidence="3" key="1">
    <citation type="journal article" date="2011" name="Genome Res.">
        <title>Phylogeny-wide analysis of social amoeba genomes highlights ancient origins for complex intercellular communication.</title>
        <authorList>
            <person name="Heidel A.J."/>
            <person name="Lawal H.M."/>
            <person name="Felder M."/>
            <person name="Schilde C."/>
            <person name="Helps N.R."/>
            <person name="Tunggal B."/>
            <person name="Rivero F."/>
            <person name="John U."/>
            <person name="Schleicher M."/>
            <person name="Eichinger L."/>
            <person name="Platzer M."/>
            <person name="Noegel A.A."/>
            <person name="Schaap P."/>
            <person name="Gloeckner G."/>
        </authorList>
    </citation>
    <scope>NUCLEOTIDE SEQUENCE [LARGE SCALE GENOMIC DNA]</scope>
    <source>
        <strain evidence="3">SH3</strain>
    </source>
</reference>
<feature type="compositionally biased region" description="Low complexity" evidence="1">
    <location>
        <begin position="7"/>
        <end position="20"/>
    </location>
</feature>
<feature type="region of interest" description="Disordered" evidence="1">
    <location>
        <begin position="304"/>
        <end position="326"/>
    </location>
</feature>
<proteinExistence type="predicted"/>
<gene>
    <name evidence="2" type="ORF">DFA_03510</name>
</gene>
<dbReference type="Proteomes" id="UP000007797">
    <property type="component" value="Unassembled WGS sequence"/>
</dbReference>
<accession>F4PHS8</accession>
<evidence type="ECO:0000256" key="1">
    <source>
        <dbReference type="SAM" id="MobiDB-lite"/>
    </source>
</evidence>
<feature type="region of interest" description="Disordered" evidence="1">
    <location>
        <begin position="1"/>
        <end position="20"/>
    </location>
</feature>
<keyword evidence="3" id="KW-1185">Reference proteome</keyword>
<evidence type="ECO:0000313" key="3">
    <source>
        <dbReference type="Proteomes" id="UP000007797"/>
    </source>
</evidence>
<protein>
    <submittedName>
        <fullName evidence="2">Uncharacterized protein</fullName>
    </submittedName>
</protein>
<dbReference type="GeneID" id="14876807"/>
<organism evidence="2 3">
    <name type="scientific">Cavenderia fasciculata</name>
    <name type="common">Slime mold</name>
    <name type="synonym">Dictyostelium fasciculatum</name>
    <dbReference type="NCBI Taxonomy" id="261658"/>
    <lineage>
        <taxon>Eukaryota</taxon>
        <taxon>Amoebozoa</taxon>
        <taxon>Evosea</taxon>
        <taxon>Eumycetozoa</taxon>
        <taxon>Dictyostelia</taxon>
        <taxon>Acytosteliales</taxon>
        <taxon>Cavenderiaceae</taxon>
        <taxon>Cavenderia</taxon>
    </lineage>
</organism>
<dbReference type="RefSeq" id="XP_004363113.1">
    <property type="nucleotide sequence ID" value="XM_004363056.1"/>
</dbReference>
<dbReference type="AlphaFoldDB" id="F4PHS8"/>
<evidence type="ECO:0000313" key="2">
    <source>
        <dbReference type="EMBL" id="EGG25262.1"/>
    </source>
</evidence>
<name>F4PHS8_CACFS</name>
<dbReference type="KEGG" id="dfa:DFA_03510"/>